<organism evidence="3 4">
    <name type="scientific">Caldanaerobius fijiensis DSM 17918</name>
    <dbReference type="NCBI Taxonomy" id="1121256"/>
    <lineage>
        <taxon>Bacteria</taxon>
        <taxon>Bacillati</taxon>
        <taxon>Bacillota</taxon>
        <taxon>Clostridia</taxon>
        <taxon>Thermoanaerobacterales</taxon>
        <taxon>Thermoanaerobacteraceae</taxon>
        <taxon>Caldanaerobius</taxon>
    </lineage>
</organism>
<keyword evidence="4" id="KW-1185">Reference proteome</keyword>
<feature type="transmembrane region" description="Helical" evidence="1">
    <location>
        <begin position="173"/>
        <end position="192"/>
    </location>
</feature>
<dbReference type="SMART" id="SM00228">
    <property type="entry name" value="PDZ"/>
    <property type="match status" value="1"/>
</dbReference>
<feature type="transmembrane region" description="Helical" evidence="1">
    <location>
        <begin position="58"/>
        <end position="80"/>
    </location>
</feature>
<name>A0A1M5DEK6_9THEO</name>
<protein>
    <submittedName>
        <fullName evidence="3">PDZ domain-containing protein</fullName>
    </submittedName>
</protein>
<sequence length="408" mass="45677">MFIKLFLMVLNGVLAGIFQPFFWLVFIFMYLQYRRSTQLQIELFGNTLYPLKDQVVDAILFSFLSGFIGSFIMVLLGISVEGSGIEYVWMLALILMLIHPRYICFSYAGGLISFFSLTVGYPKVDVSGLMALVGILHLMESLLIWLDGYKSRMPIFTTRDDGRIVGGFSLQRFWPIPFVILTVSATTAPLHGTTSIAMPDWWPIIKSVAGANANYMIVPAVAALGYGDISLTQTPQARTRDSAFRLMAFSAVLILLAVLSTHYSALKWVAAVFAPVVHELLILYGLKHEKEGKPAFAPVTSGVKILDVFPGSPAQAMGLKSGDTIMKINNEYVNSDEDVLYILSMYYTFIWMEVKDLNGNTRTVEYADYRNGIGNLGIIFVPSNPMTSFSVEEIHSPLRRFFNRFFNV</sequence>
<dbReference type="InterPro" id="IPR036034">
    <property type="entry name" value="PDZ_sf"/>
</dbReference>
<evidence type="ECO:0000313" key="3">
    <source>
        <dbReference type="EMBL" id="SHF65508.1"/>
    </source>
</evidence>
<dbReference type="Pfam" id="PF00595">
    <property type="entry name" value="PDZ"/>
    <property type="match status" value="1"/>
</dbReference>
<keyword evidence="1" id="KW-0472">Membrane</keyword>
<keyword evidence="1" id="KW-0812">Transmembrane</keyword>
<feature type="transmembrane region" description="Helical" evidence="1">
    <location>
        <begin position="87"/>
        <end position="108"/>
    </location>
</feature>
<keyword evidence="1" id="KW-1133">Transmembrane helix</keyword>
<dbReference type="EMBL" id="FQVH01000035">
    <property type="protein sequence ID" value="SHF65508.1"/>
    <property type="molecule type" value="Genomic_DNA"/>
</dbReference>
<dbReference type="STRING" id="1121256.SAMN02746089_02326"/>
<dbReference type="OrthoDB" id="198399at2"/>
<gene>
    <name evidence="3" type="ORF">SAMN02746089_02326</name>
</gene>
<dbReference type="PROSITE" id="PS50106">
    <property type="entry name" value="PDZ"/>
    <property type="match status" value="1"/>
</dbReference>
<feature type="transmembrane region" description="Helical" evidence="1">
    <location>
        <begin position="243"/>
        <end position="262"/>
    </location>
</feature>
<dbReference type="RefSeq" id="WP_084111265.1">
    <property type="nucleotide sequence ID" value="NZ_FQVH01000035.1"/>
</dbReference>
<evidence type="ECO:0000256" key="1">
    <source>
        <dbReference type="SAM" id="Phobius"/>
    </source>
</evidence>
<proteinExistence type="predicted"/>
<accession>A0A1M5DEK6</accession>
<evidence type="ECO:0000259" key="2">
    <source>
        <dbReference type="PROSITE" id="PS50106"/>
    </source>
</evidence>
<feature type="transmembrane region" description="Helical" evidence="1">
    <location>
        <begin position="7"/>
        <end position="31"/>
    </location>
</feature>
<dbReference type="Proteomes" id="UP000184088">
    <property type="component" value="Unassembled WGS sequence"/>
</dbReference>
<dbReference type="AlphaFoldDB" id="A0A1M5DEK6"/>
<feature type="transmembrane region" description="Helical" evidence="1">
    <location>
        <begin position="128"/>
        <end position="146"/>
    </location>
</feature>
<reference evidence="3 4" key="1">
    <citation type="submission" date="2016-11" db="EMBL/GenBank/DDBJ databases">
        <authorList>
            <person name="Jaros S."/>
            <person name="Januszkiewicz K."/>
            <person name="Wedrychowicz H."/>
        </authorList>
    </citation>
    <scope>NUCLEOTIDE SEQUENCE [LARGE SCALE GENOMIC DNA]</scope>
    <source>
        <strain evidence="3 4">DSM 17918</strain>
    </source>
</reference>
<feature type="domain" description="PDZ" evidence="2">
    <location>
        <begin position="302"/>
        <end position="335"/>
    </location>
</feature>
<dbReference type="InterPro" id="IPR001478">
    <property type="entry name" value="PDZ"/>
</dbReference>
<evidence type="ECO:0000313" key="4">
    <source>
        <dbReference type="Proteomes" id="UP000184088"/>
    </source>
</evidence>
<feature type="transmembrane region" description="Helical" evidence="1">
    <location>
        <begin position="212"/>
        <end position="231"/>
    </location>
</feature>
<dbReference type="SUPFAM" id="SSF50156">
    <property type="entry name" value="PDZ domain-like"/>
    <property type="match status" value="1"/>
</dbReference>
<dbReference type="Gene3D" id="2.30.42.10">
    <property type="match status" value="1"/>
</dbReference>